<dbReference type="Proteomes" id="UP000031599">
    <property type="component" value="Unassembled WGS sequence"/>
</dbReference>
<feature type="compositionally biased region" description="Basic and acidic residues" evidence="1">
    <location>
        <begin position="140"/>
        <end position="149"/>
    </location>
</feature>
<feature type="compositionally biased region" description="Basic and acidic residues" evidence="1">
    <location>
        <begin position="433"/>
        <end position="443"/>
    </location>
</feature>
<feature type="compositionally biased region" description="Low complexity" evidence="1">
    <location>
        <begin position="113"/>
        <end position="124"/>
    </location>
</feature>
<evidence type="ECO:0000256" key="1">
    <source>
        <dbReference type="SAM" id="MobiDB-lite"/>
    </source>
</evidence>
<feature type="region of interest" description="Disordered" evidence="1">
    <location>
        <begin position="265"/>
        <end position="295"/>
    </location>
</feature>
<feature type="compositionally biased region" description="Basic and acidic residues" evidence="1">
    <location>
        <begin position="82"/>
        <end position="98"/>
    </location>
</feature>
<comment type="caution">
    <text evidence="2">The sequence shown here is derived from an EMBL/GenBank/DDBJ whole genome shotgun (WGS) entry which is preliminary data.</text>
</comment>
<reference evidence="2 3" key="1">
    <citation type="submission" date="2014-12" db="EMBL/GenBank/DDBJ databases">
        <title>Genome assembly of Enhygromyxa salina DSM 15201.</title>
        <authorList>
            <person name="Sharma G."/>
            <person name="Subramanian S."/>
        </authorList>
    </citation>
    <scope>NUCLEOTIDE SEQUENCE [LARGE SCALE GENOMIC DNA]</scope>
    <source>
        <strain evidence="2 3">DSM 15201</strain>
    </source>
</reference>
<dbReference type="EMBL" id="JMCC02000027">
    <property type="protein sequence ID" value="KIG17260.1"/>
    <property type="molecule type" value="Genomic_DNA"/>
</dbReference>
<accession>A0A0C2D6K1</accession>
<protein>
    <submittedName>
        <fullName evidence="2">Uncharacterized protein</fullName>
    </submittedName>
</protein>
<proteinExistence type="predicted"/>
<feature type="region of interest" description="Disordered" evidence="1">
    <location>
        <begin position="410"/>
        <end position="508"/>
    </location>
</feature>
<organism evidence="2 3">
    <name type="scientific">Enhygromyxa salina</name>
    <dbReference type="NCBI Taxonomy" id="215803"/>
    <lineage>
        <taxon>Bacteria</taxon>
        <taxon>Pseudomonadati</taxon>
        <taxon>Myxococcota</taxon>
        <taxon>Polyangia</taxon>
        <taxon>Nannocystales</taxon>
        <taxon>Nannocystaceae</taxon>
        <taxon>Enhygromyxa</taxon>
    </lineage>
</organism>
<dbReference type="AlphaFoldDB" id="A0A0C2D6K1"/>
<feature type="compositionally biased region" description="Basic and acidic residues" evidence="1">
    <location>
        <begin position="167"/>
        <end position="181"/>
    </location>
</feature>
<feature type="compositionally biased region" description="Basic and acidic residues" evidence="1">
    <location>
        <begin position="465"/>
        <end position="476"/>
    </location>
</feature>
<evidence type="ECO:0000313" key="2">
    <source>
        <dbReference type="EMBL" id="KIG17260.1"/>
    </source>
</evidence>
<evidence type="ECO:0000313" key="3">
    <source>
        <dbReference type="Proteomes" id="UP000031599"/>
    </source>
</evidence>
<feature type="compositionally biased region" description="Basic residues" evidence="1">
    <location>
        <begin position="452"/>
        <end position="464"/>
    </location>
</feature>
<sequence length="508" mass="53957">MHPAVPGRAGPSSRRAVRGAGPVGASARGKLRELRGLAGQAAGFAARAGAARILGRALRDLATCLGPARRERARPRSAQPGPDRRPLSSRPAKRDGRGARARRRSTREHPLRGAAGDLDAAVAGPRGLRRSQRGGPGDEPPPRRPRAGDRLLLQRRRAASALGGGSDLRRAGPRARADGPRRGGARRLPVPNPGPRAGRGHPRRRPELLSRGVLFSKLARDRASERGDDPAVDRVLGRRRARRRVRAGLGGASLRHELAAVLQVRPIDSRSRQRRPHGRPPRVVARAGDRRSRAARRAVRACDPGRARAGVGSVEPRRAGPSAGAFELRAGVVHRARGRRAGSDRAELRGRAAELRPAGCARASARGGLAAAGRGRAQLRRCHARALGRPRGRAAWRDDVGRRVCAAGSDLPARAPGLHDAGQRRAAAACQHPRADERTRGTRDGAALGRRPGARSRGRGRAARRGTEPARPRLSDLHLGLDGSAQGRGDPPRQLDQPAGPGRAVPRV</sequence>
<name>A0A0C2D6K1_9BACT</name>
<gene>
    <name evidence="2" type="ORF">DB30_03443</name>
</gene>
<feature type="region of interest" description="Disordered" evidence="1">
    <location>
        <begin position="68"/>
        <end position="210"/>
    </location>
</feature>
<feature type="region of interest" description="Disordered" evidence="1">
    <location>
        <begin position="1"/>
        <end position="27"/>
    </location>
</feature>